<keyword evidence="3 7" id="KW-0863">Zinc-finger</keyword>
<accession>A0ABY2Z3I8</accession>
<dbReference type="Proteomes" id="UP000316851">
    <property type="component" value="Unassembled WGS sequence"/>
</dbReference>
<comment type="caution">
    <text evidence="9">The sequence shown here is derived from an EMBL/GenBank/DDBJ whole genome shotgun (WGS) entry which is preliminary data.</text>
</comment>
<dbReference type="InterPro" id="IPR006171">
    <property type="entry name" value="TOPRIM_dom"/>
</dbReference>
<dbReference type="Pfam" id="PF13662">
    <property type="entry name" value="Toprim_4"/>
    <property type="match status" value="1"/>
</dbReference>
<dbReference type="SMART" id="SM00493">
    <property type="entry name" value="TOPRIM"/>
    <property type="match status" value="1"/>
</dbReference>
<keyword evidence="4 7" id="KW-0862">Zinc</keyword>
<dbReference type="Gene3D" id="3.40.1360.10">
    <property type="match status" value="1"/>
</dbReference>
<proteinExistence type="inferred from homology"/>
<evidence type="ECO:0000256" key="2">
    <source>
        <dbReference type="ARBA" id="ARBA00022763"/>
    </source>
</evidence>
<dbReference type="InterPro" id="IPR000093">
    <property type="entry name" value="DNA_Rcmb_RecR"/>
</dbReference>
<sequence>MESNETKNLEELLKKIPGFTKRQINKTITYFLDNPENAIDDIFAALKALKKAMQKCEICNQFNQNHICEICQDNNRSKKLMVVENSNDIAKFETLNIFDGKYFVLEGIYDLKKPDEKVIKNIEKLLALAKSKSEITLALPATIEGQFTMQYLQKLLRDKIAFTNVFQLSMGIPVGSSVEYVDPITLKQSLINKTKVS</sequence>
<keyword evidence="1 7" id="KW-0479">Metal-binding</keyword>
<feature type="domain" description="Toprim" evidence="8">
    <location>
        <begin position="78"/>
        <end position="173"/>
    </location>
</feature>
<name>A0ABY2Z3I8_9BACT</name>
<reference evidence="9" key="1">
    <citation type="submission" date="2019-06" db="EMBL/GenBank/DDBJ databases">
        <title>Mycoplasma neophronis type strain whole genome sequence.</title>
        <authorList>
            <person name="Spergser J."/>
        </authorList>
    </citation>
    <scope>NUCLEOTIDE SEQUENCE [LARGE SCALE GENOMIC DNA]</scope>
    <source>
        <strain evidence="9">DSM 24097</strain>
    </source>
</reference>
<comment type="similarity">
    <text evidence="7">Belongs to the RecR family.</text>
</comment>
<organism evidence="9 10">
    <name type="scientific">Metamycoplasma neophronis</name>
    <dbReference type="NCBI Taxonomy" id="872983"/>
    <lineage>
        <taxon>Bacteria</taxon>
        <taxon>Bacillati</taxon>
        <taxon>Mycoplasmatota</taxon>
        <taxon>Mycoplasmoidales</taxon>
        <taxon>Metamycoplasmataceae</taxon>
        <taxon>Metamycoplasma</taxon>
    </lineage>
</organism>
<feature type="zinc finger region" description="C4-type" evidence="7">
    <location>
        <begin position="56"/>
        <end position="71"/>
    </location>
</feature>
<evidence type="ECO:0000256" key="6">
    <source>
        <dbReference type="ARBA" id="ARBA00023204"/>
    </source>
</evidence>
<evidence type="ECO:0000256" key="5">
    <source>
        <dbReference type="ARBA" id="ARBA00023172"/>
    </source>
</evidence>
<dbReference type="RefSeq" id="WP_140915022.1">
    <property type="nucleotide sequence ID" value="NZ_VHHP01000008.1"/>
</dbReference>
<keyword evidence="6 7" id="KW-0234">DNA repair</keyword>
<dbReference type="Pfam" id="PF21175">
    <property type="entry name" value="RecR_C"/>
    <property type="match status" value="1"/>
</dbReference>
<evidence type="ECO:0000313" key="9">
    <source>
        <dbReference type="EMBL" id="TPR53367.1"/>
    </source>
</evidence>
<dbReference type="HAMAP" id="MF_00017">
    <property type="entry name" value="RecR"/>
    <property type="match status" value="1"/>
</dbReference>
<gene>
    <name evidence="7 9" type="primary">recR</name>
    <name evidence="9" type="ORF">FJR74_02820</name>
</gene>
<keyword evidence="2 7" id="KW-0227">DNA damage</keyword>
<dbReference type="SUPFAM" id="SSF111304">
    <property type="entry name" value="Recombination protein RecR"/>
    <property type="match status" value="1"/>
</dbReference>
<dbReference type="PROSITE" id="PS50880">
    <property type="entry name" value="TOPRIM"/>
    <property type="match status" value="1"/>
</dbReference>
<dbReference type="Gene3D" id="6.10.250.240">
    <property type="match status" value="1"/>
</dbReference>
<keyword evidence="10" id="KW-1185">Reference proteome</keyword>
<comment type="function">
    <text evidence="7">May play a role in DNA repair. It seems to be involved in an RecBC-independent recombinational process of DNA repair. It may act with RecF and RecO.</text>
</comment>
<keyword evidence="5 7" id="KW-0233">DNA recombination</keyword>
<protein>
    <recommendedName>
        <fullName evidence="7">Recombination protein RecR</fullName>
    </recommendedName>
</protein>
<evidence type="ECO:0000259" key="8">
    <source>
        <dbReference type="PROSITE" id="PS50880"/>
    </source>
</evidence>
<dbReference type="PANTHER" id="PTHR30446">
    <property type="entry name" value="RECOMBINATION PROTEIN RECR"/>
    <property type="match status" value="1"/>
</dbReference>
<evidence type="ECO:0000256" key="3">
    <source>
        <dbReference type="ARBA" id="ARBA00022771"/>
    </source>
</evidence>
<dbReference type="PANTHER" id="PTHR30446:SF0">
    <property type="entry name" value="RECOMBINATION PROTEIN RECR"/>
    <property type="match status" value="1"/>
</dbReference>
<evidence type="ECO:0000256" key="1">
    <source>
        <dbReference type="ARBA" id="ARBA00022723"/>
    </source>
</evidence>
<evidence type="ECO:0000256" key="7">
    <source>
        <dbReference type="HAMAP-Rule" id="MF_00017"/>
    </source>
</evidence>
<evidence type="ECO:0000256" key="4">
    <source>
        <dbReference type="ARBA" id="ARBA00022833"/>
    </source>
</evidence>
<dbReference type="EMBL" id="VHHP01000008">
    <property type="protein sequence ID" value="TPR53367.1"/>
    <property type="molecule type" value="Genomic_DNA"/>
</dbReference>
<dbReference type="InterPro" id="IPR023627">
    <property type="entry name" value="Rcmb_RecR"/>
</dbReference>
<evidence type="ECO:0000313" key="10">
    <source>
        <dbReference type="Proteomes" id="UP000316851"/>
    </source>
</evidence>